<dbReference type="InterPro" id="IPR012675">
    <property type="entry name" value="Beta-grasp_dom_sf"/>
</dbReference>
<evidence type="ECO:0000259" key="3">
    <source>
        <dbReference type="Pfam" id="PF24500"/>
    </source>
</evidence>
<dbReference type="Gene3D" id="3.10.20.30">
    <property type="match status" value="1"/>
</dbReference>
<dbReference type="AlphaFoldDB" id="A0A0A9DVC8"/>
<reference evidence="4" key="1">
    <citation type="submission" date="2014-09" db="EMBL/GenBank/DDBJ databases">
        <authorList>
            <person name="Magalhaes I.L.F."/>
            <person name="Oliveira U."/>
            <person name="Santos F.R."/>
            <person name="Vidigal T.H.D.A."/>
            <person name="Brescovit A.D."/>
            <person name="Santos A.J."/>
        </authorList>
    </citation>
    <scope>NUCLEOTIDE SEQUENCE</scope>
    <source>
        <tissue evidence="4">Shoot tissue taken approximately 20 cm above the soil surface</tissue>
    </source>
</reference>
<feature type="compositionally biased region" description="Low complexity" evidence="1">
    <location>
        <begin position="78"/>
        <end position="100"/>
    </location>
</feature>
<accession>A0A0A9DVC8</accession>
<name>A0A0A9DVC8_ARUDO</name>
<reference evidence="4" key="2">
    <citation type="journal article" date="2015" name="Data Brief">
        <title>Shoot transcriptome of the giant reed, Arundo donax.</title>
        <authorList>
            <person name="Barrero R.A."/>
            <person name="Guerrero F.D."/>
            <person name="Moolhuijzen P."/>
            <person name="Goolsby J.A."/>
            <person name="Tidwell J."/>
            <person name="Bellgard S.E."/>
            <person name="Bellgard M.I."/>
        </authorList>
    </citation>
    <scope>NUCLEOTIDE SEQUENCE</scope>
    <source>
        <tissue evidence="4">Shoot tissue taken approximately 20 cm above the soil surface</tissue>
    </source>
</reference>
<dbReference type="InterPro" id="IPR004095">
    <property type="entry name" value="TGS"/>
</dbReference>
<evidence type="ECO:0000256" key="1">
    <source>
        <dbReference type="SAM" id="MobiDB-lite"/>
    </source>
</evidence>
<feature type="domain" description="DUF7589" evidence="3">
    <location>
        <begin position="2"/>
        <end position="71"/>
    </location>
</feature>
<evidence type="ECO:0008006" key="5">
    <source>
        <dbReference type="Google" id="ProtNLM"/>
    </source>
</evidence>
<evidence type="ECO:0000259" key="2">
    <source>
        <dbReference type="Pfam" id="PF02824"/>
    </source>
</evidence>
<sequence>MLHKKVSEKWWCAPGHGDWSTNLERYTLCQDGIFHKQDQFGRLLPTFIQIIDLTEEEEEEYWMVVSAIFEGKETSSLPSESSFADRSSSDTPSSTPLSDPINNKVHLLRTMLQWEEQVRRGASMAEKSLGVSTCTKPILREVAIIFWPNGKIMRMSTGSTAADAARRMGVEGKLLWVNGQLMLPQTELKDGDIVEVRV</sequence>
<dbReference type="EMBL" id="GBRH01207272">
    <property type="protein sequence ID" value="JAD90623.1"/>
    <property type="molecule type" value="Transcribed_RNA"/>
</dbReference>
<feature type="domain" description="TGS" evidence="2">
    <location>
        <begin position="145"/>
        <end position="196"/>
    </location>
</feature>
<dbReference type="Pfam" id="PF24500">
    <property type="entry name" value="DUF7589"/>
    <property type="match status" value="1"/>
</dbReference>
<dbReference type="Pfam" id="PF02824">
    <property type="entry name" value="TGS"/>
    <property type="match status" value="1"/>
</dbReference>
<protein>
    <recommendedName>
        <fullName evidence="5">TGS domain-containing protein</fullName>
    </recommendedName>
</protein>
<dbReference type="InterPro" id="IPR056011">
    <property type="entry name" value="DUF7589"/>
</dbReference>
<proteinExistence type="predicted"/>
<evidence type="ECO:0000313" key="4">
    <source>
        <dbReference type="EMBL" id="JAD90623.1"/>
    </source>
</evidence>
<organism evidence="4">
    <name type="scientific">Arundo donax</name>
    <name type="common">Giant reed</name>
    <name type="synonym">Donax arundinaceus</name>
    <dbReference type="NCBI Taxonomy" id="35708"/>
    <lineage>
        <taxon>Eukaryota</taxon>
        <taxon>Viridiplantae</taxon>
        <taxon>Streptophyta</taxon>
        <taxon>Embryophyta</taxon>
        <taxon>Tracheophyta</taxon>
        <taxon>Spermatophyta</taxon>
        <taxon>Magnoliopsida</taxon>
        <taxon>Liliopsida</taxon>
        <taxon>Poales</taxon>
        <taxon>Poaceae</taxon>
        <taxon>PACMAD clade</taxon>
        <taxon>Arundinoideae</taxon>
        <taxon>Arundineae</taxon>
        <taxon>Arundo</taxon>
    </lineage>
</organism>
<feature type="region of interest" description="Disordered" evidence="1">
    <location>
        <begin position="76"/>
        <end position="101"/>
    </location>
</feature>